<feature type="signal peptide" evidence="1">
    <location>
        <begin position="1"/>
        <end position="27"/>
    </location>
</feature>
<evidence type="ECO:0000256" key="1">
    <source>
        <dbReference type="SAM" id="SignalP"/>
    </source>
</evidence>
<dbReference type="RefSeq" id="WP_207163178.1">
    <property type="nucleotide sequence ID" value="NZ_CP071382.1"/>
</dbReference>
<keyword evidence="3" id="KW-1185">Reference proteome</keyword>
<gene>
    <name evidence="2" type="ORF">JZM60_14800</name>
</gene>
<dbReference type="SUPFAM" id="SSF56935">
    <property type="entry name" value="Porins"/>
    <property type="match status" value="1"/>
</dbReference>
<accession>A0ABX7Q1T8</accession>
<keyword evidence="1" id="KW-0732">Signal</keyword>
<proteinExistence type="predicted"/>
<dbReference type="EMBL" id="CP071382">
    <property type="protein sequence ID" value="QSV45373.1"/>
    <property type="molecule type" value="Genomic_DNA"/>
</dbReference>
<sequence length="692" mass="77701">MIRRKNIRYACAIAVCSLAATVGAAHADEMVSAQELSDEISVVEEQQEEIEVFDQGVEKPDDEVEIEAYNHADASAGYRFVGVSDAGGRAAEYDYLHSSVTGDARLVHLGKDLKVDVDGAFLNRKDYAANLMFDYAGYYRLTAWTESLYHNLDHEKGDLIFDDPNPEERYGITTRQDMVQFRYKLHDYPIHLNLSHWFIGRKGSQQLRYADFSFDDFYPADSTDPVVSRLRSQSRRIDRSSQETTAGFDAHLGPVNVVYAFQYRQFDDDKSTPLDRYFVLDEIESVAEHNDTPESRYYAHTVKLFTSPAGGVTGAVSYSHGTRENRSSLATVRGADDASDTLQNAAGDFTYSPCAWFTTVLKYRHQEIDRDTPSSLLAPAISSSPIVLRQAMDTRRDIISANFTIRPNTVISFNGEYRGQFHHRDGTGTPDSADRWNLPENSDTHRGTLTVLFRPFKGLRIRGLYGYTTTNNPLYDSDPEQKHEGRLLASYTNSSRWGLSAKYLITREFNDHISRTTHPEEVTEDPLTYVLPGDRRYIHASAGLWVTPIERFTVSGNFGFLRDKADQAVLFAGVLNGQDADAEYVSQGEIYSVNAAYHATEDVDLSLAYQLVRSRSVFKPESSTSDGTPTAGVSTLSRVKTQEHSLSARVTYRVTKHFGCALDYTYRAYNNRLSSDGDGAVHAVTALLKTTW</sequence>
<feature type="chain" id="PRO_5045776872" description="TIGR03016 family PEP-CTERM system-associated outer membrane protein" evidence="1">
    <location>
        <begin position="28"/>
        <end position="692"/>
    </location>
</feature>
<organism evidence="2 3">
    <name type="scientific">Geobacter benzoatilyticus</name>
    <dbReference type="NCBI Taxonomy" id="2815309"/>
    <lineage>
        <taxon>Bacteria</taxon>
        <taxon>Pseudomonadati</taxon>
        <taxon>Thermodesulfobacteriota</taxon>
        <taxon>Desulfuromonadia</taxon>
        <taxon>Geobacterales</taxon>
        <taxon>Geobacteraceae</taxon>
        <taxon>Geobacter</taxon>
    </lineage>
</organism>
<evidence type="ECO:0000313" key="2">
    <source>
        <dbReference type="EMBL" id="QSV45373.1"/>
    </source>
</evidence>
<evidence type="ECO:0008006" key="4">
    <source>
        <dbReference type="Google" id="ProtNLM"/>
    </source>
</evidence>
<reference evidence="2 3" key="1">
    <citation type="submission" date="2021-03" db="EMBL/GenBank/DDBJ databases">
        <title>Geobacter metallireducens gen. nov. sp. nov., a microorganism capable of coupling the complete oxidation of organic compounds to the reduction of iron and other metals.</title>
        <authorList>
            <person name="Li Y."/>
        </authorList>
    </citation>
    <scope>NUCLEOTIDE SEQUENCE [LARGE SCALE GENOMIC DNA]</scope>
    <source>
        <strain evidence="2 3">Jerry-YX</strain>
    </source>
</reference>
<evidence type="ECO:0000313" key="3">
    <source>
        <dbReference type="Proteomes" id="UP000663651"/>
    </source>
</evidence>
<protein>
    <recommendedName>
        <fullName evidence="4">TIGR03016 family PEP-CTERM system-associated outer membrane protein</fullName>
    </recommendedName>
</protein>
<name>A0ABX7Q1T8_9BACT</name>
<dbReference type="Proteomes" id="UP000663651">
    <property type="component" value="Chromosome"/>
</dbReference>